<keyword evidence="1" id="KW-0378">Hydrolase</keyword>
<gene>
    <name evidence="3" type="ORF">E6W39_07780</name>
</gene>
<evidence type="ECO:0000313" key="3">
    <source>
        <dbReference type="EMBL" id="TQF02189.1"/>
    </source>
</evidence>
<protein>
    <submittedName>
        <fullName evidence="3">Beta-lactamase family protein</fullName>
    </submittedName>
</protein>
<name>A0A540VZI9_9ACTN</name>
<evidence type="ECO:0000256" key="1">
    <source>
        <dbReference type="ARBA" id="ARBA00022801"/>
    </source>
</evidence>
<proteinExistence type="predicted"/>
<dbReference type="SUPFAM" id="SSF56601">
    <property type="entry name" value="beta-lactamase/transpeptidase-like"/>
    <property type="match status" value="1"/>
</dbReference>
<organism evidence="3 4">
    <name type="scientific">Kitasatospora acidiphila</name>
    <dbReference type="NCBI Taxonomy" id="2567942"/>
    <lineage>
        <taxon>Bacteria</taxon>
        <taxon>Bacillati</taxon>
        <taxon>Actinomycetota</taxon>
        <taxon>Actinomycetes</taxon>
        <taxon>Kitasatosporales</taxon>
        <taxon>Streptomycetaceae</taxon>
        <taxon>Kitasatospora</taxon>
    </lineage>
</organism>
<feature type="domain" description="Beta-lactamase-related" evidence="2">
    <location>
        <begin position="9"/>
        <end position="339"/>
    </location>
</feature>
<dbReference type="Gene3D" id="3.40.710.10">
    <property type="entry name" value="DD-peptidase/beta-lactamase superfamily"/>
    <property type="match status" value="1"/>
</dbReference>
<dbReference type="EMBL" id="VIGB01000003">
    <property type="protein sequence ID" value="TQF02189.1"/>
    <property type="molecule type" value="Genomic_DNA"/>
</dbReference>
<evidence type="ECO:0000313" key="4">
    <source>
        <dbReference type="Proteomes" id="UP000319103"/>
    </source>
</evidence>
<dbReference type="AlphaFoldDB" id="A0A540VZI9"/>
<comment type="caution">
    <text evidence="3">The sequence shown here is derived from an EMBL/GenBank/DDBJ whole genome shotgun (WGS) entry which is preliminary data.</text>
</comment>
<dbReference type="Proteomes" id="UP000319103">
    <property type="component" value="Unassembled WGS sequence"/>
</dbReference>
<dbReference type="InterPro" id="IPR001466">
    <property type="entry name" value="Beta-lactam-related"/>
</dbReference>
<dbReference type="InterPro" id="IPR012338">
    <property type="entry name" value="Beta-lactam/transpept-like"/>
</dbReference>
<dbReference type="GO" id="GO:0016787">
    <property type="term" value="F:hydrolase activity"/>
    <property type="evidence" value="ECO:0007669"/>
    <property type="project" value="UniProtKB-KW"/>
</dbReference>
<reference evidence="3 4" key="1">
    <citation type="submission" date="2019-06" db="EMBL/GenBank/DDBJ databases">
        <title>Description of Kitasatospora acidophila sp. nov. isolated from pine grove soil, and reclassification of Streptomyces novaecaesareae to Kitasatospora novaeceasareae comb. nov.</title>
        <authorList>
            <person name="Kim M.J."/>
        </authorList>
    </citation>
    <scope>NUCLEOTIDE SEQUENCE [LARGE SCALE GENOMIC DNA]</scope>
    <source>
        <strain evidence="3 4">MMS16-CNU292</strain>
    </source>
</reference>
<dbReference type="InterPro" id="IPR050789">
    <property type="entry name" value="Diverse_Enzym_Activities"/>
</dbReference>
<dbReference type="PANTHER" id="PTHR43283">
    <property type="entry name" value="BETA-LACTAMASE-RELATED"/>
    <property type="match status" value="1"/>
</dbReference>
<dbReference type="RefSeq" id="WP_141632890.1">
    <property type="nucleotide sequence ID" value="NZ_VIGB01000003.1"/>
</dbReference>
<evidence type="ECO:0000259" key="2">
    <source>
        <dbReference type="Pfam" id="PF00144"/>
    </source>
</evidence>
<dbReference type="PANTHER" id="PTHR43283:SF11">
    <property type="entry name" value="BETA-LACTAMASE-RELATED DOMAIN-CONTAINING PROTEIN"/>
    <property type="match status" value="1"/>
</dbReference>
<sequence length="348" mass="37740">MTATTDRIRHLLADGVTRRAYPGAVWAVGDTAGTQEAGAVGLLDPERPGEPMRPDTLFDLASLTKILAVWSTIGALWEADRLPLDQPLRTYWPEVVAHPLGEVTARHLLTHTAGVPLLAELEQRYGTDPAAIRAGVLREALHRPPGEAVEYTDRAALILGYLAEHLAGQPLERLAATGIWGPLGMHETRFGALPAELTARCAPTEFDQDEGIRFTGIVHDPSARLLGGVCGIAGAFATAGDIARFLRYLVDPATAPARPPAFGAAWTELSLAVHTGTLEPPRGLFWHPVPNTAAADRIWTHTGFTGTAMWLSPKRGRWAVLLTNKVYYTTDRQPMADLRDAFRRLALP</sequence>
<keyword evidence="4" id="KW-1185">Reference proteome</keyword>
<dbReference type="OrthoDB" id="9809635at2"/>
<dbReference type="Pfam" id="PF00144">
    <property type="entry name" value="Beta-lactamase"/>
    <property type="match status" value="1"/>
</dbReference>
<accession>A0A540VZI9</accession>